<keyword evidence="4" id="KW-1185">Reference proteome</keyword>
<sequence>MIINWRTAVVVLLGLPLVIWKPYTPVVGFWVLFVLALVLLDVALAPNIRKLQVNRLQPRSVRALQPTESVIEITSAKNMQIQVRDAWQPSAQAGYPQLTKPFGNRHKVKLTAGETLRITTPLLPSRRGKLKADHITVRAWGPLQLAGRQVSYESEAVLDALPAFPSMKQLPRALAKLQIAEGQALAKQRGQGTEFDSLREWVDGDDVRSIDWRATARHSESIIVRTWRPERDRHILMFLDTSRVSAVRLADVTRLDAQMDAALLLAGVCAKANDHISLVAGSQDVRAKCVRPQRNQVLGAMSKTMTGLEAEIIEADWTKLAHSINDFGNKLSLVVIFTPVEPHVLEATLLPVLATLRKHTKILIASVTDPELAHLHERKETTRDVYTAAAAISVNEKHDRALAGLQAAGISVVEGTPDKLPMQVVDHYLLLKSQAEL</sequence>
<dbReference type="EMBL" id="ACFG01000004">
    <property type="protein sequence ID" value="EEH64363.1"/>
    <property type="molecule type" value="Genomic_DNA"/>
</dbReference>
<organism evidence="3 4">
    <name type="scientific">Gleimia coleocanis DSM 15436</name>
    <dbReference type="NCBI Taxonomy" id="525245"/>
    <lineage>
        <taxon>Bacteria</taxon>
        <taxon>Bacillati</taxon>
        <taxon>Actinomycetota</taxon>
        <taxon>Actinomycetes</taxon>
        <taxon>Actinomycetales</taxon>
        <taxon>Actinomycetaceae</taxon>
        <taxon>Gleimia</taxon>
    </lineage>
</organism>
<dbReference type="Proteomes" id="UP000010301">
    <property type="component" value="Unassembled WGS sequence"/>
</dbReference>
<protein>
    <recommendedName>
        <fullName evidence="2">DUF58 domain-containing protein</fullName>
    </recommendedName>
</protein>
<dbReference type="STRING" id="525245.HMPREF0044_0100"/>
<proteinExistence type="predicted"/>
<reference evidence="3 4" key="1">
    <citation type="submission" date="2009-01" db="EMBL/GenBank/DDBJ databases">
        <authorList>
            <person name="Qin X."/>
            <person name="Bachman B."/>
            <person name="Battles P."/>
            <person name="Bell A."/>
            <person name="Bess C."/>
            <person name="Bickham C."/>
            <person name="Chaboub L."/>
            <person name="Chen D."/>
            <person name="Coyle M."/>
            <person name="Deiros D.R."/>
            <person name="Dinh H."/>
            <person name="Forbes L."/>
            <person name="Fowler G."/>
            <person name="Francisco L."/>
            <person name="Fu Q."/>
            <person name="Gubbala S."/>
            <person name="Hale W."/>
            <person name="Han Y."/>
            <person name="Hemphill L."/>
            <person name="Highlander S.K."/>
            <person name="Hirani K."/>
            <person name="Hogues M."/>
            <person name="Jackson L."/>
            <person name="Jakkamsetti A."/>
            <person name="Javaid M."/>
            <person name="Jiang H."/>
            <person name="Korchina V."/>
            <person name="Kovar C."/>
            <person name="Lara F."/>
            <person name="Lee S."/>
            <person name="Mata R."/>
            <person name="Mathew T."/>
            <person name="Moen C."/>
            <person name="Morales K."/>
            <person name="Munidasa M."/>
            <person name="Nazareth L."/>
            <person name="Ngo R."/>
            <person name="Nguyen L."/>
            <person name="Okwuonu G."/>
            <person name="Ongeri F."/>
            <person name="Patil S."/>
            <person name="Petrosino J."/>
            <person name="Pham C."/>
            <person name="Pham P."/>
            <person name="Pu L.-L."/>
            <person name="Puazo M."/>
            <person name="Raj R."/>
            <person name="Reid J."/>
            <person name="Rouhana J."/>
            <person name="Saada N."/>
            <person name="Shang Y."/>
            <person name="Simmons D."/>
            <person name="Thornton R."/>
            <person name="Warren J."/>
            <person name="Weissenberger G."/>
            <person name="Zhang J."/>
            <person name="Zhang L."/>
            <person name="Zhou C."/>
            <person name="Zhu D."/>
            <person name="Muzny D."/>
            <person name="Worley K."/>
            <person name="Gibbs R."/>
        </authorList>
    </citation>
    <scope>NUCLEOTIDE SEQUENCE [LARGE SCALE GENOMIC DNA]</scope>
    <source>
        <strain evidence="3 4">DSM 15436</strain>
    </source>
</reference>
<evidence type="ECO:0000256" key="1">
    <source>
        <dbReference type="SAM" id="Phobius"/>
    </source>
</evidence>
<accession>C0VY60</accession>
<keyword evidence="1" id="KW-0472">Membrane</keyword>
<dbReference type="PANTHER" id="PTHR33608:SF3">
    <property type="entry name" value="SLR2013 PROTEIN"/>
    <property type="match status" value="1"/>
</dbReference>
<dbReference type="Pfam" id="PF01882">
    <property type="entry name" value="DUF58"/>
    <property type="match status" value="1"/>
</dbReference>
<evidence type="ECO:0000313" key="4">
    <source>
        <dbReference type="Proteomes" id="UP000010301"/>
    </source>
</evidence>
<dbReference type="eggNOG" id="COG1721">
    <property type="taxonomic scope" value="Bacteria"/>
</dbReference>
<dbReference type="InterPro" id="IPR002881">
    <property type="entry name" value="DUF58"/>
</dbReference>
<evidence type="ECO:0000313" key="3">
    <source>
        <dbReference type="EMBL" id="EEH64363.1"/>
    </source>
</evidence>
<dbReference type="PANTHER" id="PTHR33608">
    <property type="entry name" value="BLL2464 PROTEIN"/>
    <property type="match status" value="1"/>
</dbReference>
<feature type="domain" description="DUF58" evidence="2">
    <location>
        <begin position="198"/>
        <end position="371"/>
    </location>
</feature>
<gene>
    <name evidence="3" type="ORF">HMPREF0044_0100</name>
</gene>
<comment type="caution">
    <text evidence="3">The sequence shown here is derived from an EMBL/GenBank/DDBJ whole genome shotgun (WGS) entry which is preliminary data.</text>
</comment>
<evidence type="ECO:0000259" key="2">
    <source>
        <dbReference type="Pfam" id="PF01882"/>
    </source>
</evidence>
<dbReference type="OrthoDB" id="845740at2"/>
<feature type="transmembrane region" description="Helical" evidence="1">
    <location>
        <begin position="29"/>
        <end position="48"/>
    </location>
</feature>
<dbReference type="RefSeq" id="WP_006547097.1">
    <property type="nucleotide sequence ID" value="NZ_DS999545.1"/>
</dbReference>
<dbReference type="HOGENOM" id="CLU_048408_0_0_11"/>
<keyword evidence="1" id="KW-1133">Transmembrane helix</keyword>
<keyword evidence="1" id="KW-0812">Transmembrane</keyword>
<name>C0VY60_9ACTO</name>
<dbReference type="AlphaFoldDB" id="C0VY60"/>